<keyword evidence="1" id="KW-0677">Repeat</keyword>
<sequence length="167" mass="18739">MRPELGPPGPRGPAKRPLLERSLRPPLFAEGGPRALFPDHGGPLPDRRLLDRGGPHFEGTMPDRRRALLGRGEPLLREPSRGMENFGKPRCVITATNIPFRAGAEDIINFFQGFELTKEDVMRRFSDRGDVTGDARIAFRTPRDAQEAFEKFNNRLMLGRVITLAIL</sequence>
<dbReference type="AlphaFoldDB" id="A0A131Z243"/>
<dbReference type="InterPro" id="IPR035979">
    <property type="entry name" value="RBD_domain_sf"/>
</dbReference>
<dbReference type="EMBL" id="GEDV01003063">
    <property type="protein sequence ID" value="JAP85494.1"/>
    <property type="molecule type" value="Transcribed_RNA"/>
</dbReference>
<reference evidence="6" key="1">
    <citation type="journal article" date="2016" name="Ticks Tick Borne Dis.">
        <title>De novo assembly and annotation of the salivary gland transcriptome of Rhipicephalus appendiculatus male and female ticks during blood feeding.</title>
        <authorList>
            <person name="de Castro M.H."/>
            <person name="de Klerk D."/>
            <person name="Pienaar R."/>
            <person name="Latif A.A."/>
            <person name="Rees D.J."/>
            <person name="Mans B.J."/>
        </authorList>
    </citation>
    <scope>NUCLEOTIDE SEQUENCE</scope>
    <source>
        <tissue evidence="6">Salivary glands</tissue>
    </source>
</reference>
<name>A0A131Z243_RHIAP</name>
<dbReference type="InterPro" id="IPR000504">
    <property type="entry name" value="RRM_dom"/>
</dbReference>
<proteinExistence type="predicted"/>
<evidence type="ECO:0000256" key="1">
    <source>
        <dbReference type="ARBA" id="ARBA00022737"/>
    </source>
</evidence>
<evidence type="ECO:0000259" key="5">
    <source>
        <dbReference type="PROSITE" id="PS50102"/>
    </source>
</evidence>
<dbReference type="PANTHER" id="PTHR13976">
    <property type="entry name" value="HETEROGENEOUS NUCLEAR RIBONUCLEOPROTEIN-RELATED"/>
    <property type="match status" value="1"/>
</dbReference>
<feature type="compositionally biased region" description="Basic and acidic residues" evidence="4">
    <location>
        <begin position="45"/>
        <end position="66"/>
    </location>
</feature>
<evidence type="ECO:0000256" key="4">
    <source>
        <dbReference type="SAM" id="MobiDB-lite"/>
    </source>
</evidence>
<feature type="region of interest" description="Disordered" evidence="4">
    <location>
        <begin position="1"/>
        <end position="83"/>
    </location>
</feature>
<keyword evidence="2 3" id="KW-0694">RNA-binding</keyword>
<dbReference type="PROSITE" id="PS50102">
    <property type="entry name" value="RRM"/>
    <property type="match status" value="1"/>
</dbReference>
<dbReference type="InterPro" id="IPR050666">
    <property type="entry name" value="ESRP"/>
</dbReference>
<dbReference type="SMART" id="SM00360">
    <property type="entry name" value="RRM"/>
    <property type="match status" value="1"/>
</dbReference>
<evidence type="ECO:0000313" key="6">
    <source>
        <dbReference type="EMBL" id="JAP85494.1"/>
    </source>
</evidence>
<evidence type="ECO:0000256" key="2">
    <source>
        <dbReference type="ARBA" id="ARBA00022884"/>
    </source>
</evidence>
<evidence type="ECO:0000256" key="3">
    <source>
        <dbReference type="PROSITE-ProRule" id="PRU00176"/>
    </source>
</evidence>
<protein>
    <submittedName>
        <fullName evidence="6">RNA-binding protein</fullName>
    </submittedName>
</protein>
<dbReference type="Pfam" id="PF00076">
    <property type="entry name" value="RRM_1"/>
    <property type="match status" value="1"/>
</dbReference>
<dbReference type="GO" id="GO:0003723">
    <property type="term" value="F:RNA binding"/>
    <property type="evidence" value="ECO:0007669"/>
    <property type="project" value="UniProtKB-UniRule"/>
</dbReference>
<feature type="compositionally biased region" description="Pro residues" evidence="4">
    <location>
        <begin position="1"/>
        <end position="11"/>
    </location>
</feature>
<dbReference type="InterPro" id="IPR012677">
    <property type="entry name" value="Nucleotide-bd_a/b_plait_sf"/>
</dbReference>
<feature type="domain" description="RRM" evidence="5">
    <location>
        <begin position="91"/>
        <end position="167"/>
    </location>
</feature>
<organism evidence="6">
    <name type="scientific">Rhipicephalus appendiculatus</name>
    <name type="common">Brown ear tick</name>
    <dbReference type="NCBI Taxonomy" id="34631"/>
    <lineage>
        <taxon>Eukaryota</taxon>
        <taxon>Metazoa</taxon>
        <taxon>Ecdysozoa</taxon>
        <taxon>Arthropoda</taxon>
        <taxon>Chelicerata</taxon>
        <taxon>Arachnida</taxon>
        <taxon>Acari</taxon>
        <taxon>Parasitiformes</taxon>
        <taxon>Ixodida</taxon>
        <taxon>Ixodoidea</taxon>
        <taxon>Ixodidae</taxon>
        <taxon>Rhipicephalinae</taxon>
        <taxon>Rhipicephalus</taxon>
        <taxon>Rhipicephalus</taxon>
    </lineage>
</organism>
<accession>A0A131Z243</accession>
<dbReference type="SUPFAM" id="SSF54928">
    <property type="entry name" value="RNA-binding domain, RBD"/>
    <property type="match status" value="1"/>
</dbReference>
<dbReference type="Gene3D" id="3.30.70.330">
    <property type="match status" value="1"/>
</dbReference>